<dbReference type="Proteomes" id="UP001474421">
    <property type="component" value="Unassembled WGS sequence"/>
</dbReference>
<evidence type="ECO:0000313" key="2">
    <source>
        <dbReference type="Proteomes" id="UP001474421"/>
    </source>
</evidence>
<reference evidence="1 2" key="1">
    <citation type="journal article" date="2024" name="Proc. Natl. Acad. Sci. U.S.A.">
        <title>The genetic regulatory architecture and epigenomic basis for age-related changes in rattlesnake venom.</title>
        <authorList>
            <person name="Hogan M.P."/>
            <person name="Holding M.L."/>
            <person name="Nystrom G.S."/>
            <person name="Colston T.J."/>
            <person name="Bartlett D.A."/>
            <person name="Mason A.J."/>
            <person name="Ellsworth S.A."/>
            <person name="Rautsaw R.M."/>
            <person name="Lawrence K.C."/>
            <person name="Strickland J.L."/>
            <person name="He B."/>
            <person name="Fraser P."/>
            <person name="Margres M.J."/>
            <person name="Gilbert D.M."/>
            <person name="Gibbs H.L."/>
            <person name="Parkinson C.L."/>
            <person name="Rokyta D.R."/>
        </authorList>
    </citation>
    <scope>NUCLEOTIDE SEQUENCE [LARGE SCALE GENOMIC DNA]</scope>
    <source>
        <strain evidence="1">DRR0105</strain>
    </source>
</reference>
<dbReference type="EMBL" id="JAOTOJ010000002">
    <property type="protein sequence ID" value="KAK9407916.1"/>
    <property type="molecule type" value="Genomic_DNA"/>
</dbReference>
<gene>
    <name evidence="1" type="ORF">NXF25_006690</name>
</gene>
<proteinExistence type="predicted"/>
<dbReference type="AlphaFoldDB" id="A0AAW1C1F4"/>
<keyword evidence="2" id="KW-1185">Reference proteome</keyword>
<protein>
    <submittedName>
        <fullName evidence="1">Uncharacterized protein</fullName>
    </submittedName>
</protein>
<sequence length="31" mass="3469">MSLALIILWNALQRLHPFPVFTGSGKYPIGQ</sequence>
<evidence type="ECO:0000313" key="1">
    <source>
        <dbReference type="EMBL" id="KAK9407916.1"/>
    </source>
</evidence>
<accession>A0AAW1C1F4</accession>
<organism evidence="1 2">
    <name type="scientific">Crotalus adamanteus</name>
    <name type="common">Eastern diamondback rattlesnake</name>
    <dbReference type="NCBI Taxonomy" id="8729"/>
    <lineage>
        <taxon>Eukaryota</taxon>
        <taxon>Metazoa</taxon>
        <taxon>Chordata</taxon>
        <taxon>Craniata</taxon>
        <taxon>Vertebrata</taxon>
        <taxon>Euteleostomi</taxon>
        <taxon>Lepidosauria</taxon>
        <taxon>Squamata</taxon>
        <taxon>Bifurcata</taxon>
        <taxon>Unidentata</taxon>
        <taxon>Episquamata</taxon>
        <taxon>Toxicofera</taxon>
        <taxon>Serpentes</taxon>
        <taxon>Colubroidea</taxon>
        <taxon>Viperidae</taxon>
        <taxon>Crotalinae</taxon>
        <taxon>Crotalus</taxon>
    </lineage>
</organism>
<name>A0AAW1C1F4_CROAD</name>
<comment type="caution">
    <text evidence="1">The sequence shown here is derived from an EMBL/GenBank/DDBJ whole genome shotgun (WGS) entry which is preliminary data.</text>
</comment>